<dbReference type="PIRSF" id="PIRSF003230">
    <property type="entry name" value="YbgC"/>
    <property type="match status" value="1"/>
</dbReference>
<dbReference type="GO" id="GO:0016787">
    <property type="term" value="F:hydrolase activity"/>
    <property type="evidence" value="ECO:0007669"/>
    <property type="project" value="UniProtKB-KW"/>
</dbReference>
<proteinExistence type="predicted"/>
<evidence type="ECO:0000256" key="1">
    <source>
        <dbReference type="ARBA" id="ARBA00022801"/>
    </source>
</evidence>
<accession>A0A975NN27</accession>
<dbReference type="CDD" id="cd00586">
    <property type="entry name" value="4HBT"/>
    <property type="match status" value="1"/>
</dbReference>
<dbReference type="KEGG" id="bsei:KMZ68_24820"/>
<name>A0A975NN27_9BRAD</name>
<dbReference type="InterPro" id="IPR029069">
    <property type="entry name" value="HotDog_dom_sf"/>
</dbReference>
<keyword evidence="1" id="KW-0378">Hydrolase</keyword>
<evidence type="ECO:0000313" key="2">
    <source>
        <dbReference type="EMBL" id="QWG18127.1"/>
    </source>
</evidence>
<dbReference type="InterPro" id="IPR006684">
    <property type="entry name" value="YbgC/YbaW"/>
</dbReference>
<protein>
    <submittedName>
        <fullName evidence="2">Acyl-CoA thioesterase</fullName>
    </submittedName>
</protein>
<organism evidence="2 3">
    <name type="scientific">Bradyrhizobium sediminis</name>
    <dbReference type="NCBI Taxonomy" id="2840469"/>
    <lineage>
        <taxon>Bacteria</taxon>
        <taxon>Pseudomonadati</taxon>
        <taxon>Pseudomonadota</taxon>
        <taxon>Alphaproteobacteria</taxon>
        <taxon>Hyphomicrobiales</taxon>
        <taxon>Nitrobacteraceae</taxon>
        <taxon>Bradyrhizobium</taxon>
    </lineage>
</organism>
<dbReference type="Proteomes" id="UP000680805">
    <property type="component" value="Chromosome"/>
</dbReference>
<reference evidence="2" key="1">
    <citation type="submission" date="2021-06" db="EMBL/GenBank/DDBJ databases">
        <title>Bradyrhizobium sp. S2-11-2 Genome sequencing.</title>
        <authorList>
            <person name="Jin L."/>
        </authorList>
    </citation>
    <scope>NUCLEOTIDE SEQUENCE</scope>
    <source>
        <strain evidence="2">S2-11-2</strain>
    </source>
</reference>
<dbReference type="EMBL" id="CP076135">
    <property type="protein sequence ID" value="QWG18127.1"/>
    <property type="molecule type" value="Genomic_DNA"/>
</dbReference>
<dbReference type="Pfam" id="PF13279">
    <property type="entry name" value="4HBT_2"/>
    <property type="match status" value="1"/>
</dbReference>
<evidence type="ECO:0000313" key="3">
    <source>
        <dbReference type="Proteomes" id="UP000680805"/>
    </source>
</evidence>
<dbReference type="AlphaFoldDB" id="A0A975NN27"/>
<dbReference type="SUPFAM" id="SSF54637">
    <property type="entry name" value="Thioesterase/thiol ester dehydrase-isomerase"/>
    <property type="match status" value="1"/>
</dbReference>
<gene>
    <name evidence="2" type="ORF">KMZ68_24820</name>
</gene>
<dbReference type="Gene3D" id="3.10.129.10">
    <property type="entry name" value="Hotdog Thioesterase"/>
    <property type="match status" value="1"/>
</dbReference>
<sequence>MFTTSFTIEWGDCDEAGIVFYPNYFYWFDCAFQRLLRSCGLSQRELRKRFGAVTPIVEAHSDFKAPARYDDVLDIEITVRGAGERRFRVDYRFSSKAKLIGTGYEIRAWAQLKDDGTIKSAPLSEEFMSMLDAAAPNPGPRP</sequence>
<dbReference type="RefSeq" id="WP_215613727.1">
    <property type="nucleotide sequence ID" value="NZ_CP076135.1"/>
</dbReference>